<sequence length="147" mass="17217">MLVYLWKEFFTGWKKEKLSRLRALCYQALVFSFQLFIAFSSAKTMKISATGELSTWMVMSIFLLLAVLLIMTVYCSILIMVKRIRDLGFKYCLTITIFTFFANLCAFKLMSIITALANNDHSQHMIQYIIYIMIIIWNLYLITGKSR</sequence>
<keyword evidence="1" id="KW-1133">Transmembrane helix</keyword>
<evidence type="ECO:0000256" key="1">
    <source>
        <dbReference type="SAM" id="Phobius"/>
    </source>
</evidence>
<name>A0AAN0S3C6_9ENTR</name>
<dbReference type="KEGG" id="cem:LH23_08180"/>
<accession>A0AAN0S3C6</accession>
<keyword evidence="1" id="KW-0472">Membrane</keyword>
<reference evidence="2 3" key="1">
    <citation type="submission" date="2014-09" db="EMBL/GenBank/DDBJ databases">
        <authorList>
            <person name="Chan K.-G."/>
        </authorList>
    </citation>
    <scope>NUCLEOTIDE SEQUENCE [LARGE SCALE GENOMIC DNA]</scope>
    <source>
        <strain evidence="2 3">M006</strain>
    </source>
</reference>
<dbReference type="EMBL" id="CP009458">
    <property type="protein sequence ID" value="AIR60634.1"/>
    <property type="molecule type" value="Genomic_DNA"/>
</dbReference>
<evidence type="ECO:0000313" key="3">
    <source>
        <dbReference type="Proteomes" id="UP000029516"/>
    </source>
</evidence>
<dbReference type="RefSeq" id="WP_039289919.1">
    <property type="nucleotide sequence ID" value="NZ_CP009458.1"/>
</dbReference>
<evidence type="ECO:0000313" key="2">
    <source>
        <dbReference type="EMBL" id="AIR60634.1"/>
    </source>
</evidence>
<feature type="transmembrane region" description="Helical" evidence="1">
    <location>
        <begin position="21"/>
        <end position="42"/>
    </location>
</feature>
<proteinExistence type="predicted"/>
<feature type="transmembrane region" description="Helical" evidence="1">
    <location>
        <begin position="91"/>
        <end position="113"/>
    </location>
</feature>
<dbReference type="AlphaFoldDB" id="A0AAN0S3C6"/>
<organism evidence="2 3">
    <name type="scientific">Cedecea neteri</name>
    <dbReference type="NCBI Taxonomy" id="158822"/>
    <lineage>
        <taxon>Bacteria</taxon>
        <taxon>Pseudomonadati</taxon>
        <taxon>Pseudomonadota</taxon>
        <taxon>Gammaproteobacteria</taxon>
        <taxon>Enterobacterales</taxon>
        <taxon>Enterobacteriaceae</taxon>
        <taxon>Cedecea</taxon>
    </lineage>
</organism>
<feature type="transmembrane region" description="Helical" evidence="1">
    <location>
        <begin position="125"/>
        <end position="143"/>
    </location>
</feature>
<dbReference type="Proteomes" id="UP000029516">
    <property type="component" value="Chromosome"/>
</dbReference>
<gene>
    <name evidence="2" type="ORF">LH23_08180</name>
</gene>
<feature type="transmembrane region" description="Helical" evidence="1">
    <location>
        <begin position="54"/>
        <end position="79"/>
    </location>
</feature>
<keyword evidence="1" id="KW-0812">Transmembrane</keyword>
<protein>
    <submittedName>
        <fullName evidence="2">Uncharacterized protein</fullName>
    </submittedName>
</protein>